<keyword evidence="1" id="KW-0472">Membrane</keyword>
<sequence>MPQQPVDPPPVSIPPPTPVRIAGVSVLVQAAAVVVLAVIMVISGLGNDADVGQLLAQGAYFVVLALAMAVCAAGLLRGRRWGRTPVIVLQIIVGAIGFYLAVPSGQLLPGLGLIVLAVATGGLLLTKQANDWISRFPSLFGPEPGR</sequence>
<protein>
    <submittedName>
        <fullName evidence="2">Uncharacterized protein</fullName>
    </submittedName>
</protein>
<feature type="transmembrane region" description="Helical" evidence="1">
    <location>
        <begin position="83"/>
        <end position="101"/>
    </location>
</feature>
<gene>
    <name evidence="2" type="ORF">GIS00_03430</name>
</gene>
<name>A0A7K1FFW7_9ACTN</name>
<reference evidence="2 3" key="1">
    <citation type="submission" date="2019-11" db="EMBL/GenBank/DDBJ databases">
        <authorList>
            <person name="Jiang L.-Q."/>
        </authorList>
    </citation>
    <scope>NUCLEOTIDE SEQUENCE [LARGE SCALE GENOMIC DNA]</scope>
    <source>
        <strain evidence="2 3">YIM 132087</strain>
    </source>
</reference>
<feature type="transmembrane region" description="Helical" evidence="1">
    <location>
        <begin position="54"/>
        <end position="76"/>
    </location>
</feature>
<keyword evidence="1" id="KW-0812">Transmembrane</keyword>
<dbReference type="AlphaFoldDB" id="A0A7K1FFW7"/>
<dbReference type="RefSeq" id="WP_154766957.1">
    <property type="nucleotide sequence ID" value="NZ_WLYK01000001.1"/>
</dbReference>
<evidence type="ECO:0000256" key="1">
    <source>
        <dbReference type="SAM" id="Phobius"/>
    </source>
</evidence>
<evidence type="ECO:0000313" key="3">
    <source>
        <dbReference type="Proteomes" id="UP000460221"/>
    </source>
</evidence>
<feature type="transmembrane region" description="Helical" evidence="1">
    <location>
        <begin position="107"/>
        <end position="126"/>
    </location>
</feature>
<organism evidence="2 3">
    <name type="scientific">Nakamurella alba</name>
    <dbReference type="NCBI Taxonomy" id="2665158"/>
    <lineage>
        <taxon>Bacteria</taxon>
        <taxon>Bacillati</taxon>
        <taxon>Actinomycetota</taxon>
        <taxon>Actinomycetes</taxon>
        <taxon>Nakamurellales</taxon>
        <taxon>Nakamurellaceae</taxon>
        <taxon>Nakamurella</taxon>
    </lineage>
</organism>
<keyword evidence="3" id="KW-1185">Reference proteome</keyword>
<proteinExistence type="predicted"/>
<accession>A0A7K1FFW7</accession>
<keyword evidence="1" id="KW-1133">Transmembrane helix</keyword>
<dbReference type="Proteomes" id="UP000460221">
    <property type="component" value="Unassembled WGS sequence"/>
</dbReference>
<comment type="caution">
    <text evidence="2">The sequence shown here is derived from an EMBL/GenBank/DDBJ whole genome shotgun (WGS) entry which is preliminary data.</text>
</comment>
<evidence type="ECO:0000313" key="2">
    <source>
        <dbReference type="EMBL" id="MTD12997.1"/>
    </source>
</evidence>
<dbReference type="EMBL" id="WLYK01000001">
    <property type="protein sequence ID" value="MTD12997.1"/>
    <property type="molecule type" value="Genomic_DNA"/>
</dbReference>
<feature type="transmembrane region" description="Helical" evidence="1">
    <location>
        <begin position="21"/>
        <end position="42"/>
    </location>
</feature>